<organism evidence="3 4">
    <name type="scientific">Streptomyces cinereospinus</name>
    <dbReference type="NCBI Taxonomy" id="285561"/>
    <lineage>
        <taxon>Bacteria</taxon>
        <taxon>Bacillati</taxon>
        <taxon>Actinomycetota</taxon>
        <taxon>Actinomycetes</taxon>
        <taxon>Kitasatosporales</taxon>
        <taxon>Streptomycetaceae</taxon>
        <taxon>Streptomyces</taxon>
    </lineage>
</organism>
<dbReference type="EC" id="1.14.13.127" evidence="3"/>
<sequence>MSALHDTTVALPPGLTVCDVAIVGYGPVGMTCAALLAQAGLDVIVVEQHPQRYAHSRAGHLDGETMRTFQRLGIAERIELIARPMLCWQLVTAEREQLATIRLGESGSGWKADYLSHQPELEAIIDSRVLELGGRVIMGMTAEQVSQDADGVRLTVRPTADPEAGTRTIQASYLIGADGARSFVRTTLGIRREDLGFSANDELVIDFEHHDPDRDLPQLPDVYQVLDPARPQLAGRWSGGRWSRWEFHAVGDETREDLDNEETCWKLLATWGITPEHGRIDRRAVYRFESTLADRWRIGRVFLMGDAAHTMPPFMGQGMLSGVRDAVNLSWKLAAVFAGEAEETLLDTYQAERAPHVRALIDASVAVAETALLTDPERARLRDDALRRGELPTPPRFPRLGAGIVRPETAEGAVESDGRPSPQARVAFGTRVDRLDQFLTPGWTLVSRHAVPEELFDARQRRLLEELDVTFVHVTPGDVPDAYLDIDGEYDLWFRQNGQKAFLQRPDGYVFGGVPSVDQVPALLDLLVDRLVEHGWSKPQLGVAA</sequence>
<dbReference type="PANTHER" id="PTHR43476">
    <property type="entry name" value="3-(3-HYDROXY-PHENYL)PROPIONATE/3-HYDROXYCINNAMIC ACID HYDROXYLASE"/>
    <property type="match status" value="1"/>
</dbReference>
<dbReference type="EMBL" id="JBHMCY010000055">
    <property type="protein sequence ID" value="MFB9465862.1"/>
    <property type="molecule type" value="Genomic_DNA"/>
</dbReference>
<dbReference type="InterPro" id="IPR050631">
    <property type="entry name" value="PheA/TfdB_FAD_monoxygenase"/>
</dbReference>
<dbReference type="PANTHER" id="PTHR43476:SF3">
    <property type="entry name" value="FAD-BINDING MONOOXYGENASE"/>
    <property type="match status" value="1"/>
</dbReference>
<evidence type="ECO:0000313" key="3">
    <source>
        <dbReference type="EMBL" id="MFB9465862.1"/>
    </source>
</evidence>
<dbReference type="Gene3D" id="3.50.50.60">
    <property type="entry name" value="FAD/NAD(P)-binding domain"/>
    <property type="match status" value="1"/>
</dbReference>
<comment type="caution">
    <text evidence="3">The sequence shown here is derived from an EMBL/GenBank/DDBJ whole genome shotgun (WGS) entry which is preliminary data.</text>
</comment>
<evidence type="ECO:0000259" key="2">
    <source>
        <dbReference type="Pfam" id="PF01494"/>
    </source>
</evidence>
<dbReference type="RefSeq" id="WP_381348682.1">
    <property type="nucleotide sequence ID" value="NZ_JBHMCY010000055.1"/>
</dbReference>
<dbReference type="Gene3D" id="3.30.70.2450">
    <property type="match status" value="1"/>
</dbReference>
<proteinExistence type="predicted"/>
<feature type="domain" description="FAD-binding" evidence="2">
    <location>
        <begin position="18"/>
        <end position="363"/>
    </location>
</feature>
<protein>
    <submittedName>
        <fullName evidence="3">Bifunctional 3-(3-hydroxy-phenyl)propionate/3-hydroxycinnamic acid hydroxylase</fullName>
        <ecNumber evidence="3">1.14.13.127</ecNumber>
    </submittedName>
</protein>
<evidence type="ECO:0000313" key="4">
    <source>
        <dbReference type="Proteomes" id="UP001589709"/>
    </source>
</evidence>
<dbReference type="Proteomes" id="UP001589709">
    <property type="component" value="Unassembled WGS sequence"/>
</dbReference>
<reference evidence="3 4" key="1">
    <citation type="submission" date="2024-09" db="EMBL/GenBank/DDBJ databases">
        <authorList>
            <person name="Sun Q."/>
            <person name="Mori K."/>
        </authorList>
    </citation>
    <scope>NUCLEOTIDE SEQUENCE [LARGE SCALE GENOMIC DNA]</scope>
    <source>
        <strain evidence="3 4">JCM 6917</strain>
    </source>
</reference>
<keyword evidence="1 3" id="KW-0560">Oxidoreductase</keyword>
<dbReference type="GO" id="GO:0008688">
    <property type="term" value="F:3-(3-hydroxyphenyl)propionate hydroxylase activity"/>
    <property type="evidence" value="ECO:0007669"/>
    <property type="project" value="UniProtKB-EC"/>
</dbReference>
<dbReference type="SUPFAM" id="SSF51905">
    <property type="entry name" value="FAD/NAD(P)-binding domain"/>
    <property type="match status" value="1"/>
</dbReference>
<dbReference type="Pfam" id="PF01494">
    <property type="entry name" value="FAD_binding_3"/>
    <property type="match status" value="1"/>
</dbReference>
<dbReference type="PRINTS" id="PR00420">
    <property type="entry name" value="RNGMNOXGNASE"/>
</dbReference>
<dbReference type="NCBIfam" id="NF004829">
    <property type="entry name" value="PRK06183.1-3"/>
    <property type="match status" value="1"/>
</dbReference>
<name>A0ABV5N6E6_9ACTN</name>
<keyword evidence="4" id="KW-1185">Reference proteome</keyword>
<dbReference type="InterPro" id="IPR036188">
    <property type="entry name" value="FAD/NAD-bd_sf"/>
</dbReference>
<accession>A0ABV5N6E6</accession>
<dbReference type="InterPro" id="IPR002938">
    <property type="entry name" value="FAD-bd"/>
</dbReference>
<gene>
    <name evidence="3" type="ORF">ACFF45_24920</name>
</gene>
<evidence type="ECO:0000256" key="1">
    <source>
        <dbReference type="ARBA" id="ARBA00023002"/>
    </source>
</evidence>